<dbReference type="EMBL" id="BLXT01002832">
    <property type="protein sequence ID" value="GFN98072.1"/>
    <property type="molecule type" value="Genomic_DNA"/>
</dbReference>
<dbReference type="Proteomes" id="UP000735302">
    <property type="component" value="Unassembled WGS sequence"/>
</dbReference>
<evidence type="ECO:0000313" key="3">
    <source>
        <dbReference type="Proteomes" id="UP000735302"/>
    </source>
</evidence>
<keyword evidence="3" id="KW-1185">Reference proteome</keyword>
<evidence type="ECO:0000256" key="1">
    <source>
        <dbReference type="SAM" id="SignalP"/>
    </source>
</evidence>
<organism evidence="2 3">
    <name type="scientific">Plakobranchus ocellatus</name>
    <dbReference type="NCBI Taxonomy" id="259542"/>
    <lineage>
        <taxon>Eukaryota</taxon>
        <taxon>Metazoa</taxon>
        <taxon>Spiralia</taxon>
        <taxon>Lophotrochozoa</taxon>
        <taxon>Mollusca</taxon>
        <taxon>Gastropoda</taxon>
        <taxon>Heterobranchia</taxon>
        <taxon>Euthyneura</taxon>
        <taxon>Panpulmonata</taxon>
        <taxon>Sacoglossa</taxon>
        <taxon>Placobranchoidea</taxon>
        <taxon>Plakobranchidae</taxon>
        <taxon>Plakobranchus</taxon>
    </lineage>
</organism>
<feature type="chain" id="PRO_5043864814" evidence="1">
    <location>
        <begin position="29"/>
        <end position="206"/>
    </location>
</feature>
<name>A0AAV3ZTB7_9GAST</name>
<sequence length="206" mass="23830">MASSCMVYNAVICVFLCVAICNLEACLGRRYSTCVWTKGYSPVKKLIHGYRYKVYTMKTCHYVECEDGHIQMQVISGCQALRQARASLARVELWTERYLQISGWISYPLSLQHIINIYVNDTKSRWTWYNIQSISIISTIHQPGHMRRCTVMPKDLLSKLHFFPSPRFFESILCLTIASSNILLQLGTIRLSSVWTPKAPSWMEQF</sequence>
<accession>A0AAV3ZTB7</accession>
<keyword evidence="1" id="KW-0732">Signal</keyword>
<comment type="caution">
    <text evidence="2">The sequence shown here is derived from an EMBL/GenBank/DDBJ whole genome shotgun (WGS) entry which is preliminary data.</text>
</comment>
<feature type="signal peptide" evidence="1">
    <location>
        <begin position="1"/>
        <end position="28"/>
    </location>
</feature>
<protein>
    <submittedName>
        <fullName evidence="2">Uncharacterized protein</fullName>
    </submittedName>
</protein>
<evidence type="ECO:0000313" key="2">
    <source>
        <dbReference type="EMBL" id="GFN98072.1"/>
    </source>
</evidence>
<reference evidence="2 3" key="1">
    <citation type="journal article" date="2021" name="Elife">
        <title>Chloroplast acquisition without the gene transfer in kleptoplastic sea slugs, Plakobranchus ocellatus.</title>
        <authorList>
            <person name="Maeda T."/>
            <person name="Takahashi S."/>
            <person name="Yoshida T."/>
            <person name="Shimamura S."/>
            <person name="Takaki Y."/>
            <person name="Nagai Y."/>
            <person name="Toyoda A."/>
            <person name="Suzuki Y."/>
            <person name="Arimoto A."/>
            <person name="Ishii H."/>
            <person name="Satoh N."/>
            <person name="Nishiyama T."/>
            <person name="Hasebe M."/>
            <person name="Maruyama T."/>
            <person name="Minagawa J."/>
            <person name="Obokata J."/>
            <person name="Shigenobu S."/>
        </authorList>
    </citation>
    <scope>NUCLEOTIDE SEQUENCE [LARGE SCALE GENOMIC DNA]</scope>
</reference>
<dbReference type="AlphaFoldDB" id="A0AAV3ZTB7"/>
<proteinExistence type="predicted"/>
<gene>
    <name evidence="2" type="ORF">PoB_002457800</name>
</gene>